<name>A0A917I6E0_9HYPH</name>
<evidence type="ECO:0000256" key="1">
    <source>
        <dbReference type="SAM" id="MobiDB-lite"/>
    </source>
</evidence>
<reference evidence="4" key="2">
    <citation type="submission" date="2020-09" db="EMBL/GenBank/DDBJ databases">
        <authorList>
            <person name="Sun Q."/>
            <person name="Zhou Y."/>
        </authorList>
    </citation>
    <scope>NUCLEOTIDE SEQUENCE</scope>
    <source>
        <strain evidence="4">CGMCC 1.12214</strain>
    </source>
</reference>
<comment type="caution">
    <text evidence="4">The sequence shown here is derived from an EMBL/GenBank/DDBJ whole genome shotgun (WGS) entry which is preliminary data.</text>
</comment>
<dbReference type="RefSeq" id="WP_244643808.1">
    <property type="nucleotide sequence ID" value="NZ_BMES01000002.1"/>
</dbReference>
<keyword evidence="5" id="KW-1185">Reference proteome</keyword>
<feature type="chain" id="PRO_5037938840" description="DUF4399 domain-containing protein" evidence="2">
    <location>
        <begin position="25"/>
        <end position="434"/>
    </location>
</feature>
<dbReference type="InterPro" id="IPR025512">
    <property type="entry name" value="DUF4399"/>
</dbReference>
<evidence type="ECO:0000259" key="3">
    <source>
        <dbReference type="Pfam" id="PF14347"/>
    </source>
</evidence>
<evidence type="ECO:0000256" key="2">
    <source>
        <dbReference type="SAM" id="SignalP"/>
    </source>
</evidence>
<dbReference type="AlphaFoldDB" id="A0A917I6E0"/>
<accession>A0A917I6E0</accession>
<dbReference type="Pfam" id="PF14347">
    <property type="entry name" value="DUF4399"/>
    <property type="match status" value="3"/>
</dbReference>
<feature type="signal peptide" evidence="2">
    <location>
        <begin position="1"/>
        <end position="24"/>
    </location>
</feature>
<reference evidence="4" key="1">
    <citation type="journal article" date="2014" name="Int. J. Syst. Evol. Microbiol.">
        <title>Complete genome sequence of Corynebacterium casei LMG S-19264T (=DSM 44701T), isolated from a smear-ripened cheese.</title>
        <authorList>
            <consortium name="US DOE Joint Genome Institute (JGI-PGF)"/>
            <person name="Walter F."/>
            <person name="Albersmeier A."/>
            <person name="Kalinowski J."/>
            <person name="Ruckert C."/>
        </authorList>
    </citation>
    <scope>NUCLEOTIDE SEQUENCE</scope>
    <source>
        <strain evidence="4">CGMCC 1.12214</strain>
    </source>
</reference>
<gene>
    <name evidence="4" type="ORF">GCM10007036_21980</name>
</gene>
<feature type="domain" description="DUF4399" evidence="3">
    <location>
        <begin position="55"/>
        <end position="144"/>
    </location>
</feature>
<keyword evidence="2" id="KW-0732">Signal</keyword>
<dbReference type="EMBL" id="BMES01000002">
    <property type="protein sequence ID" value="GGH19242.1"/>
    <property type="molecule type" value="Genomic_DNA"/>
</dbReference>
<sequence>MLTHASLRMLVALLAALAARSADAQQPQRKASPPEARVFFVDLKDGATVPSRLTVRFGIDKMEIAPAGVARPNTGHHHLVIDAPPPAPDQPIPSDPNHLHFGRGQTEAEIILPAAEHTLQLVLGDQDHAPHDPPVMSEVLHVRVDAATVERARTPSPPGATVFFEGLDDGAVIPTRATIRFGVAGITLAPAGTSAPATGHHHLIIDAPPPDVDREIPNDPNHLHFGKAQSSAEVTLSPGPHTLQLALADHEHVPHDPPVFSKAIRVVAEEPRAPDRPAAPAVAQAAPGLAQATSGAGAPTRTPAPPDAAVYFIYPPKGATIYPNTTVRFGLRNMGVAPAGVAKANTGHHHLLVDVETPPLDQPIPNDPAHLHFGNGQTEKKISLAPGRHTLQLILADAQHVPFDPPVMTERIEVTVMAPRKGGAAKAASKKRRR</sequence>
<protein>
    <recommendedName>
        <fullName evidence="3">DUF4399 domain-containing protein</fullName>
    </recommendedName>
</protein>
<feature type="region of interest" description="Disordered" evidence="1">
    <location>
        <begin position="271"/>
        <end position="303"/>
    </location>
</feature>
<dbReference type="Proteomes" id="UP000603912">
    <property type="component" value="Unassembled WGS sequence"/>
</dbReference>
<proteinExistence type="predicted"/>
<evidence type="ECO:0000313" key="4">
    <source>
        <dbReference type="EMBL" id="GGH19242.1"/>
    </source>
</evidence>
<organism evidence="4 5">
    <name type="scientific">Alsobacter metallidurans</name>
    <dbReference type="NCBI Taxonomy" id="340221"/>
    <lineage>
        <taxon>Bacteria</taxon>
        <taxon>Pseudomonadati</taxon>
        <taxon>Pseudomonadota</taxon>
        <taxon>Alphaproteobacteria</taxon>
        <taxon>Hyphomicrobiales</taxon>
        <taxon>Alsobacteraceae</taxon>
        <taxon>Alsobacter</taxon>
    </lineage>
</organism>
<evidence type="ECO:0000313" key="5">
    <source>
        <dbReference type="Proteomes" id="UP000603912"/>
    </source>
</evidence>
<feature type="domain" description="DUF4399" evidence="3">
    <location>
        <begin position="179"/>
        <end position="266"/>
    </location>
</feature>
<feature type="compositionally biased region" description="Low complexity" evidence="1">
    <location>
        <begin position="276"/>
        <end position="301"/>
    </location>
</feature>
<feature type="domain" description="DUF4399" evidence="3">
    <location>
        <begin position="327"/>
        <end position="416"/>
    </location>
</feature>